<comment type="caution">
    <text evidence="1">The sequence shown here is derived from an EMBL/GenBank/DDBJ whole genome shotgun (WGS) entry which is preliminary data.</text>
</comment>
<keyword evidence="2" id="KW-1185">Reference proteome</keyword>
<evidence type="ECO:0000313" key="1">
    <source>
        <dbReference type="EMBL" id="PWJ62254.1"/>
    </source>
</evidence>
<reference evidence="1 2" key="1">
    <citation type="submission" date="2018-03" db="EMBL/GenBank/DDBJ databases">
        <title>Genomic Encyclopedia of Type Strains, Phase III (KMG-III): the genomes of soil and plant-associated and newly described type strains.</title>
        <authorList>
            <person name="Whitman W."/>
        </authorList>
    </citation>
    <scope>NUCLEOTIDE SEQUENCE [LARGE SCALE GENOMIC DNA]</scope>
    <source>
        <strain evidence="1 2">VKM Ac-1602</strain>
    </source>
</reference>
<gene>
    <name evidence="1" type="ORF">B0H03_11272</name>
</gene>
<proteinExistence type="predicted"/>
<protein>
    <submittedName>
        <fullName evidence="1">Uncharacterized protein</fullName>
    </submittedName>
</protein>
<evidence type="ECO:0000313" key="2">
    <source>
        <dbReference type="Proteomes" id="UP000245674"/>
    </source>
</evidence>
<dbReference type="EMBL" id="QGDV01000012">
    <property type="protein sequence ID" value="PWJ62254.1"/>
    <property type="molecule type" value="Genomic_DNA"/>
</dbReference>
<sequence>MQRWAFGASDSNGIGRSSRAASFTLAAQNSALGLEHEQ</sequence>
<accession>A0ABX5LA25</accession>
<name>A0ABX5LA25_9MICO</name>
<dbReference type="Proteomes" id="UP000245674">
    <property type="component" value="Unassembled WGS sequence"/>
</dbReference>
<organism evidence="1 2">
    <name type="scientific">Rathayibacter iranicus NCPPB 2253 = VKM Ac-1602</name>
    <dbReference type="NCBI Taxonomy" id="1328868"/>
    <lineage>
        <taxon>Bacteria</taxon>
        <taxon>Bacillati</taxon>
        <taxon>Actinomycetota</taxon>
        <taxon>Actinomycetes</taxon>
        <taxon>Micrococcales</taxon>
        <taxon>Microbacteriaceae</taxon>
        <taxon>Rathayibacter</taxon>
    </lineage>
</organism>